<dbReference type="EMBL" id="CAUYUJ010019060">
    <property type="protein sequence ID" value="CAK0888351.1"/>
    <property type="molecule type" value="Genomic_DNA"/>
</dbReference>
<comment type="caution">
    <text evidence="1">The sequence shown here is derived from an EMBL/GenBank/DDBJ whole genome shotgun (WGS) entry which is preliminary data.</text>
</comment>
<organism evidence="1 2">
    <name type="scientific">Prorocentrum cordatum</name>
    <dbReference type="NCBI Taxonomy" id="2364126"/>
    <lineage>
        <taxon>Eukaryota</taxon>
        <taxon>Sar</taxon>
        <taxon>Alveolata</taxon>
        <taxon>Dinophyceae</taxon>
        <taxon>Prorocentrales</taxon>
        <taxon>Prorocentraceae</taxon>
        <taxon>Prorocentrum</taxon>
    </lineage>
</organism>
<dbReference type="Proteomes" id="UP001189429">
    <property type="component" value="Unassembled WGS sequence"/>
</dbReference>
<evidence type="ECO:0000313" key="1">
    <source>
        <dbReference type="EMBL" id="CAK0888351.1"/>
    </source>
</evidence>
<reference evidence="1" key="1">
    <citation type="submission" date="2023-10" db="EMBL/GenBank/DDBJ databases">
        <authorList>
            <person name="Chen Y."/>
            <person name="Shah S."/>
            <person name="Dougan E. K."/>
            <person name="Thang M."/>
            <person name="Chan C."/>
        </authorList>
    </citation>
    <scope>NUCLEOTIDE SEQUENCE [LARGE SCALE GENOMIC DNA]</scope>
</reference>
<protein>
    <submittedName>
        <fullName evidence="1">Uncharacterized protein</fullName>
    </submittedName>
</protein>
<name>A0ABN9WSW6_9DINO</name>
<accession>A0ABN9WSW6</accession>
<sequence>MTATIARDDQICAEAAGVWYSGSYSERDDADFTAAEMCCICGGGRLNVKSSAECWDRWTEDCTAMPRENLAWFRYVRGLFQYLYTKPGFEDGVKNVVNEDYVGIAPSEREAEVIVQSITLGWFFRMLATSSDWEIAPGIPHPRGLTGCAFLASYEIAALLNLDLCNPVEGTSIKSERLRPLPPAPSLVLSTNYGTEKNTLVHKH</sequence>
<evidence type="ECO:0000313" key="2">
    <source>
        <dbReference type="Proteomes" id="UP001189429"/>
    </source>
</evidence>
<gene>
    <name evidence="1" type="ORF">PCOR1329_LOCUS69161</name>
</gene>
<keyword evidence="2" id="KW-1185">Reference proteome</keyword>
<proteinExistence type="predicted"/>